<sequence length="316" mass="35045">MTATLSSESEFDRRAYPDGLDFGVWRAADGWPHRAYRWPAERVRRGSLLFQSGRADYIEKYLEACDHWHGLGWDIEGFDWRGQGGSRAFTGTLDPDDRLSFDPLIDDLADFVADWKARTPGPHVLVAHSMGGHVALRACAERGLTVDALVLVAPMLALNTGYIPRIVASAVVGSAKLARLGHRAIFRDNYSNPRRYLRLTASKPRYEDSQYWKRAIPGIAMGPPTWNWIGAALAGDRRIAGKGELEGVRTPVLLLAAGLDKLVRDEAIAAAAKRLPDAELKLFPTGRHELLREADENRLPALAAIDDFLDRRAPEA</sequence>
<name>A0A838L938_9SPHN</name>
<proteinExistence type="predicted"/>
<dbReference type="EMBL" id="JACEIB010000008">
    <property type="protein sequence ID" value="MBA2935049.1"/>
    <property type="molecule type" value="Genomic_DNA"/>
</dbReference>
<feature type="domain" description="Serine aminopeptidase S33" evidence="1">
    <location>
        <begin position="45"/>
        <end position="295"/>
    </location>
</feature>
<protein>
    <submittedName>
        <fullName evidence="2">Alpha/beta hydrolase</fullName>
    </submittedName>
</protein>
<dbReference type="RefSeq" id="WP_160362691.1">
    <property type="nucleotide sequence ID" value="NZ_JACEIB010000008.1"/>
</dbReference>
<dbReference type="Gene3D" id="3.40.50.1820">
    <property type="entry name" value="alpha/beta hydrolase"/>
    <property type="match status" value="1"/>
</dbReference>
<evidence type="ECO:0000313" key="3">
    <source>
        <dbReference type="Proteomes" id="UP000570166"/>
    </source>
</evidence>
<dbReference type="SUPFAM" id="SSF53474">
    <property type="entry name" value="alpha/beta-Hydrolases"/>
    <property type="match status" value="1"/>
</dbReference>
<dbReference type="Pfam" id="PF12146">
    <property type="entry name" value="Hydrolase_4"/>
    <property type="match status" value="1"/>
</dbReference>
<reference evidence="2 3" key="1">
    <citation type="submission" date="2020-07" db="EMBL/GenBank/DDBJ databases">
        <authorList>
            <person name="Sun Q."/>
        </authorList>
    </citation>
    <scope>NUCLEOTIDE SEQUENCE [LARGE SCALE GENOMIC DNA]</scope>
    <source>
        <strain evidence="2 3">CGMCC 1.13654</strain>
    </source>
</reference>
<keyword evidence="2" id="KW-0378">Hydrolase</keyword>
<evidence type="ECO:0000313" key="2">
    <source>
        <dbReference type="EMBL" id="MBA2935049.1"/>
    </source>
</evidence>
<evidence type="ECO:0000259" key="1">
    <source>
        <dbReference type="Pfam" id="PF12146"/>
    </source>
</evidence>
<organism evidence="2 3">
    <name type="scientific">Sphingomonas chungangi</name>
    <dbReference type="NCBI Taxonomy" id="2683589"/>
    <lineage>
        <taxon>Bacteria</taxon>
        <taxon>Pseudomonadati</taxon>
        <taxon>Pseudomonadota</taxon>
        <taxon>Alphaproteobacteria</taxon>
        <taxon>Sphingomonadales</taxon>
        <taxon>Sphingomonadaceae</taxon>
        <taxon>Sphingomonas</taxon>
    </lineage>
</organism>
<dbReference type="InterPro" id="IPR022742">
    <property type="entry name" value="Hydrolase_4"/>
</dbReference>
<keyword evidence="3" id="KW-1185">Reference proteome</keyword>
<comment type="caution">
    <text evidence="2">The sequence shown here is derived from an EMBL/GenBank/DDBJ whole genome shotgun (WGS) entry which is preliminary data.</text>
</comment>
<dbReference type="InterPro" id="IPR051044">
    <property type="entry name" value="MAG_DAG_Lipase"/>
</dbReference>
<dbReference type="AlphaFoldDB" id="A0A838L938"/>
<dbReference type="GO" id="GO:0016787">
    <property type="term" value="F:hydrolase activity"/>
    <property type="evidence" value="ECO:0007669"/>
    <property type="project" value="UniProtKB-KW"/>
</dbReference>
<gene>
    <name evidence="2" type="ORF">HZF05_13190</name>
</gene>
<dbReference type="PANTHER" id="PTHR11614">
    <property type="entry name" value="PHOSPHOLIPASE-RELATED"/>
    <property type="match status" value="1"/>
</dbReference>
<accession>A0A838L938</accession>
<dbReference type="Proteomes" id="UP000570166">
    <property type="component" value="Unassembled WGS sequence"/>
</dbReference>
<dbReference type="InterPro" id="IPR029058">
    <property type="entry name" value="AB_hydrolase_fold"/>
</dbReference>